<dbReference type="InterPro" id="IPR036749">
    <property type="entry name" value="Expansin_CBD_sf"/>
</dbReference>
<dbReference type="PANTHER" id="PTHR31836">
    <property type="match status" value="1"/>
</dbReference>
<sequence length="234" mass="25474">MDMTMMTFKKALLISSLLLPLAHSAQAAWELGDICYGYATATGSGYSGGALLLDPIPANMEITALNRTQLDYKGVKAALAGAYLKVTGPKGSTTVYVTDLYPEGGDCALDLSFNAFEKIGNLQDGKINIQWELVKAPVSGNVVYRVKEGSNPYWAAVQFRNVKYPIIGMKYLRGNQWVSAPKTDYNHFILEFVGKNDIPIEFTDLKGNILSDTLPPMSDSTSSAYLITGKVQLP</sequence>
<dbReference type="KEGG" id="ddd:Dda3937_00081"/>
<evidence type="ECO:0000256" key="1">
    <source>
        <dbReference type="ARBA" id="ARBA00022729"/>
    </source>
</evidence>
<reference evidence="3 4" key="1">
    <citation type="journal article" date="2011" name="J. Bacteriol.">
        <title>Genome sequence of the plant-pathogenic bacterium Dickeya dadantii 3937.</title>
        <authorList>
            <person name="Glasner J.D."/>
            <person name="Yang C.H."/>
            <person name="Reverchon S."/>
            <person name="Hugouvieux-Cotte-Pattat N."/>
            <person name="Condemine G."/>
            <person name="Bohin J.P."/>
            <person name="Van Gijsegem F."/>
            <person name="Yang S."/>
            <person name="Franza T."/>
            <person name="Expert D."/>
            <person name="Plunkett G. III"/>
            <person name="San Francisco M.J."/>
            <person name="Charkowski A.O."/>
            <person name="Py B."/>
            <person name="Bell K."/>
            <person name="Rauscher L."/>
            <person name="Rodriguez-Palenzuela P."/>
            <person name="Toussaint A."/>
            <person name="Holeva M.C."/>
            <person name="He S.Y."/>
            <person name="Douet V."/>
            <person name="Boccara M."/>
            <person name="Blanco C."/>
            <person name="Toth I."/>
            <person name="Anderson B.D."/>
            <person name="Biehl B.S."/>
            <person name="Mau B."/>
            <person name="Flynn S.M."/>
            <person name="Barras F."/>
            <person name="Lindeberg M."/>
            <person name="Birch P.R."/>
            <person name="Tsuyumu S."/>
            <person name="Shi X."/>
            <person name="Hibbing M."/>
            <person name="Yap M.N."/>
            <person name="Carpentier M."/>
            <person name="Dassa E."/>
            <person name="Umehara M."/>
            <person name="Kim J.F."/>
            <person name="Rusch M."/>
            <person name="Soni P."/>
            <person name="Mayhew G.F."/>
            <person name="Fouts D.E."/>
            <person name="Gill S.R."/>
            <person name="Blattner F.R."/>
            <person name="Keen N.T."/>
            <person name="Perna N.T."/>
        </authorList>
    </citation>
    <scope>NUCLEOTIDE SEQUENCE [LARGE SCALE GENOMIC DNA]</scope>
    <source>
        <strain evidence="3 4">3937</strain>
    </source>
</reference>
<dbReference type="InterPro" id="IPR049818">
    <property type="entry name" value="Expansin_EXLX1-like"/>
</dbReference>
<dbReference type="SUPFAM" id="SSF49590">
    <property type="entry name" value="PHL pollen allergen"/>
    <property type="match status" value="1"/>
</dbReference>
<feature type="chain" id="PRO_5003140207" description="Expansin-YoaJ" evidence="2">
    <location>
        <begin position="28"/>
        <end position="234"/>
    </location>
</feature>
<dbReference type="Proteomes" id="UP000006859">
    <property type="component" value="Chromosome"/>
</dbReference>
<evidence type="ECO:0000313" key="3">
    <source>
        <dbReference type="EMBL" id="ADM98486.1"/>
    </source>
</evidence>
<dbReference type="Gene3D" id="2.60.40.760">
    <property type="entry name" value="Expansin, cellulose-binding-like domain"/>
    <property type="match status" value="1"/>
</dbReference>
<dbReference type="EMBL" id="CP002038">
    <property type="protein sequence ID" value="ADM98486.1"/>
    <property type="molecule type" value="Genomic_DNA"/>
</dbReference>
<gene>
    <name evidence="3" type="ordered locus">Dda3937_00081</name>
</gene>
<accession>E0SC18</accession>
<dbReference type="HOGENOM" id="CLU_026963_1_1_6"/>
<dbReference type="CDD" id="cd22272">
    <property type="entry name" value="DPBB_EXLX1-like"/>
    <property type="match status" value="1"/>
</dbReference>
<organism evidence="3 4">
    <name type="scientific">Dickeya dadantii (strain 3937)</name>
    <name type="common">Erwinia chrysanthemi (strain 3937)</name>
    <dbReference type="NCBI Taxonomy" id="198628"/>
    <lineage>
        <taxon>Bacteria</taxon>
        <taxon>Pseudomonadati</taxon>
        <taxon>Pseudomonadota</taxon>
        <taxon>Gammaproteobacteria</taxon>
        <taxon>Enterobacterales</taxon>
        <taxon>Pectobacteriaceae</taxon>
        <taxon>Dickeya</taxon>
    </lineage>
</organism>
<keyword evidence="4" id="KW-1185">Reference proteome</keyword>
<dbReference type="PANTHER" id="PTHR31836:SF21">
    <property type="entry name" value="EXPANSIN-LIKE PROTEIN 7"/>
    <property type="match status" value="1"/>
</dbReference>
<dbReference type="SUPFAM" id="SSF50685">
    <property type="entry name" value="Barwin-like endoglucanases"/>
    <property type="match status" value="1"/>
</dbReference>
<dbReference type="InterPro" id="IPR036908">
    <property type="entry name" value="RlpA-like_sf"/>
</dbReference>
<dbReference type="eggNOG" id="COG4305">
    <property type="taxonomic scope" value="Bacteria"/>
</dbReference>
<dbReference type="AlphaFoldDB" id="E0SC18"/>
<dbReference type="STRING" id="198628.Dda3937_00081"/>
<name>E0SC18_DICD3</name>
<protein>
    <recommendedName>
        <fullName evidence="5">Expansin-YoaJ</fullName>
    </recommendedName>
</protein>
<evidence type="ECO:0008006" key="5">
    <source>
        <dbReference type="Google" id="ProtNLM"/>
    </source>
</evidence>
<evidence type="ECO:0000256" key="2">
    <source>
        <dbReference type="SAM" id="SignalP"/>
    </source>
</evidence>
<dbReference type="NCBIfam" id="NF041144">
    <property type="entry name" value="expansin_EXLX1"/>
    <property type="match status" value="1"/>
</dbReference>
<proteinExistence type="predicted"/>
<dbReference type="InterPro" id="IPR051477">
    <property type="entry name" value="Expansin_CellWall"/>
</dbReference>
<evidence type="ECO:0000313" key="4">
    <source>
        <dbReference type="Proteomes" id="UP000006859"/>
    </source>
</evidence>
<dbReference type="Gene3D" id="2.40.40.10">
    <property type="entry name" value="RlpA-like domain"/>
    <property type="match status" value="1"/>
</dbReference>
<keyword evidence="1 2" id="KW-0732">Signal</keyword>
<feature type="signal peptide" evidence="2">
    <location>
        <begin position="1"/>
        <end position="27"/>
    </location>
</feature>